<evidence type="ECO:0000256" key="8">
    <source>
        <dbReference type="HAMAP-Rule" id="MF_01416"/>
    </source>
</evidence>
<reference evidence="10" key="1">
    <citation type="journal article" date="2019" name="Int. J. Syst. Evol. Microbiol.">
        <title>The Global Catalogue of Microorganisms (GCM) 10K type strain sequencing project: providing services to taxonomists for standard genome sequencing and annotation.</title>
        <authorList>
            <consortium name="The Broad Institute Genomics Platform"/>
            <consortium name="The Broad Institute Genome Sequencing Center for Infectious Disease"/>
            <person name="Wu L."/>
            <person name="Ma J."/>
        </authorList>
    </citation>
    <scope>NUCLEOTIDE SEQUENCE [LARGE SCALE GENOMIC DNA]</scope>
    <source>
        <strain evidence="10">CCUG 54822</strain>
    </source>
</reference>
<protein>
    <recommendedName>
        <fullName evidence="8">ATP synthase subunit delta</fullName>
    </recommendedName>
    <alternativeName>
        <fullName evidence="8">ATP synthase F(1) sector subunit delta</fullName>
    </alternativeName>
    <alternativeName>
        <fullName evidence="8">F-type ATPase subunit delta</fullName>
        <shortName evidence="8">F-ATPase subunit delta</shortName>
    </alternativeName>
</protein>
<dbReference type="NCBIfam" id="TIGR01145">
    <property type="entry name" value="ATP_synt_delta"/>
    <property type="match status" value="1"/>
</dbReference>
<sequence>MSQVAANRYAEALFQLGNEKGTLEQLVKESEVLKSIFNENEQLVTFMEHPRINHDKKMQFLGDVFQGFSDDVLKTLKLLAERHRIGIVPAILDAFIHLVNEAKGIAEAKVYSVRKLSESEKEQLEITFAKRFNKQAIKLESIVDPSIIGGLKLRIGNTIYDGTIQGKLKRIERRITAAD</sequence>
<keyword evidence="10" id="KW-1185">Reference proteome</keyword>
<evidence type="ECO:0000256" key="5">
    <source>
        <dbReference type="ARBA" id="ARBA00023136"/>
    </source>
</evidence>
<comment type="subcellular location">
    <subcellularLocation>
        <location evidence="8">Cell membrane</location>
        <topology evidence="8">Peripheral membrane protein</topology>
    </subcellularLocation>
    <subcellularLocation>
        <location evidence="1">Membrane</location>
    </subcellularLocation>
</comment>
<keyword evidence="2 8" id="KW-0813">Transport</keyword>
<organism evidence="9 10">
    <name type="scientific">Lentibacillus salinarum</name>
    <dbReference type="NCBI Taxonomy" id="446820"/>
    <lineage>
        <taxon>Bacteria</taxon>
        <taxon>Bacillati</taxon>
        <taxon>Bacillota</taxon>
        <taxon>Bacilli</taxon>
        <taxon>Bacillales</taxon>
        <taxon>Bacillaceae</taxon>
        <taxon>Lentibacillus</taxon>
    </lineage>
</organism>
<comment type="function">
    <text evidence="8">This protein is part of the stalk that links CF(0) to CF(1). It either transmits conformational changes from CF(0) to CF(1) or is implicated in proton conduction.</text>
</comment>
<evidence type="ECO:0000313" key="9">
    <source>
        <dbReference type="EMBL" id="MFD1362032.1"/>
    </source>
</evidence>
<evidence type="ECO:0000256" key="1">
    <source>
        <dbReference type="ARBA" id="ARBA00004370"/>
    </source>
</evidence>
<evidence type="ECO:0000256" key="2">
    <source>
        <dbReference type="ARBA" id="ARBA00022448"/>
    </source>
</evidence>
<evidence type="ECO:0000256" key="6">
    <source>
        <dbReference type="ARBA" id="ARBA00023196"/>
    </source>
</evidence>
<keyword evidence="8" id="KW-1003">Cell membrane</keyword>
<dbReference type="NCBIfam" id="NF004403">
    <property type="entry name" value="PRK05758.2-4"/>
    <property type="match status" value="1"/>
</dbReference>
<dbReference type="PANTHER" id="PTHR11910">
    <property type="entry name" value="ATP SYNTHASE DELTA CHAIN"/>
    <property type="match status" value="1"/>
</dbReference>
<keyword evidence="6 8" id="KW-0139">CF(1)</keyword>
<evidence type="ECO:0000256" key="3">
    <source>
        <dbReference type="ARBA" id="ARBA00022781"/>
    </source>
</evidence>
<dbReference type="HAMAP" id="MF_01416">
    <property type="entry name" value="ATP_synth_delta_bact"/>
    <property type="match status" value="1"/>
</dbReference>
<keyword evidence="7 8" id="KW-0066">ATP synthesis</keyword>
<evidence type="ECO:0000256" key="7">
    <source>
        <dbReference type="ARBA" id="ARBA00023310"/>
    </source>
</evidence>
<dbReference type="InterPro" id="IPR020781">
    <property type="entry name" value="ATPase_OSCP/d_CS"/>
</dbReference>
<evidence type="ECO:0000256" key="4">
    <source>
        <dbReference type="ARBA" id="ARBA00023065"/>
    </source>
</evidence>
<keyword evidence="4 8" id="KW-0406">Ion transport</keyword>
<dbReference type="SUPFAM" id="SSF47928">
    <property type="entry name" value="N-terminal domain of the delta subunit of the F1F0-ATP synthase"/>
    <property type="match status" value="1"/>
</dbReference>
<evidence type="ECO:0000313" key="10">
    <source>
        <dbReference type="Proteomes" id="UP001597178"/>
    </source>
</evidence>
<keyword evidence="5 8" id="KW-0472">Membrane</keyword>
<comment type="function">
    <text evidence="8">F(1)F(0) ATP synthase produces ATP from ADP in the presence of a proton or sodium gradient. F-type ATPases consist of two structural domains, F(1) containing the extramembraneous catalytic core and F(0) containing the membrane proton channel, linked together by a central stalk and a peripheral stalk. During catalysis, ATP synthesis in the catalytic domain of F(1) is coupled via a rotary mechanism of the central stalk subunits to proton translocation.</text>
</comment>
<accession>A0ABW3ZUI6</accession>
<dbReference type="InterPro" id="IPR026015">
    <property type="entry name" value="ATP_synth_OSCP/delta_N_sf"/>
</dbReference>
<comment type="similarity">
    <text evidence="8">Belongs to the ATPase delta chain family.</text>
</comment>
<dbReference type="Pfam" id="PF00213">
    <property type="entry name" value="OSCP"/>
    <property type="match status" value="1"/>
</dbReference>
<dbReference type="InterPro" id="IPR000711">
    <property type="entry name" value="ATPase_OSCP/dsu"/>
</dbReference>
<proteinExistence type="inferred from homology"/>
<dbReference type="PROSITE" id="PS00389">
    <property type="entry name" value="ATPASE_DELTA"/>
    <property type="match status" value="1"/>
</dbReference>
<dbReference type="PRINTS" id="PR00125">
    <property type="entry name" value="ATPASEDELTA"/>
</dbReference>
<dbReference type="Gene3D" id="1.10.520.20">
    <property type="entry name" value="N-terminal domain of the delta subunit of the F1F0-ATP synthase"/>
    <property type="match status" value="1"/>
</dbReference>
<dbReference type="RefSeq" id="WP_382400175.1">
    <property type="nucleotide sequence ID" value="NZ_JBHTNH010000022.1"/>
</dbReference>
<dbReference type="EMBL" id="JBHTNH010000022">
    <property type="protein sequence ID" value="MFD1362032.1"/>
    <property type="molecule type" value="Genomic_DNA"/>
</dbReference>
<gene>
    <name evidence="8" type="primary">atpH</name>
    <name evidence="9" type="ORF">ACFQ4A_10230</name>
</gene>
<keyword evidence="3 8" id="KW-0375">Hydrogen ion transport</keyword>
<dbReference type="Proteomes" id="UP001597178">
    <property type="component" value="Unassembled WGS sequence"/>
</dbReference>
<comment type="caution">
    <text evidence="9">The sequence shown here is derived from an EMBL/GenBank/DDBJ whole genome shotgun (WGS) entry which is preliminary data.</text>
</comment>
<name>A0ABW3ZUI6_9BACI</name>